<dbReference type="InterPro" id="IPR013149">
    <property type="entry name" value="ADH-like_C"/>
</dbReference>
<dbReference type="Pfam" id="PF16884">
    <property type="entry name" value="ADH_N_2"/>
    <property type="match status" value="1"/>
</dbReference>
<dbReference type="Gene3D" id="3.90.180.10">
    <property type="entry name" value="Medium-chain alcohol dehydrogenases, catalytic domain"/>
    <property type="match status" value="1"/>
</dbReference>
<feature type="domain" description="Enoyl reductase (ER)" evidence="2">
    <location>
        <begin position="26"/>
        <end position="345"/>
    </location>
</feature>
<dbReference type="SUPFAM" id="SSF50129">
    <property type="entry name" value="GroES-like"/>
    <property type="match status" value="1"/>
</dbReference>
<keyword evidence="4" id="KW-1185">Reference proteome</keyword>
<dbReference type="FunFam" id="3.40.50.720:FF:000121">
    <property type="entry name" value="Prostaglandin reductase 2"/>
    <property type="match status" value="1"/>
</dbReference>
<accession>A0A138ZYK9</accession>
<dbReference type="Pfam" id="PF00107">
    <property type="entry name" value="ADH_zinc_N"/>
    <property type="match status" value="1"/>
</dbReference>
<evidence type="ECO:0000313" key="3">
    <source>
        <dbReference type="EMBL" id="KXS09355.1"/>
    </source>
</evidence>
<dbReference type="OrthoDB" id="809632at2759"/>
<evidence type="ECO:0000259" key="2">
    <source>
        <dbReference type="SMART" id="SM00829"/>
    </source>
</evidence>
<name>A0A138ZYK9_GONPJ</name>
<dbReference type="OMA" id="EEKCRYA"/>
<proteinExistence type="predicted"/>
<evidence type="ECO:0000313" key="4">
    <source>
        <dbReference type="Proteomes" id="UP000070544"/>
    </source>
</evidence>
<dbReference type="EMBL" id="KQ965870">
    <property type="protein sequence ID" value="KXS09355.1"/>
    <property type="molecule type" value="Genomic_DNA"/>
</dbReference>
<protein>
    <submittedName>
        <fullName evidence="3">NAD(P)-binding protein</fullName>
    </submittedName>
</protein>
<dbReference type="InterPro" id="IPR041694">
    <property type="entry name" value="ADH_N_2"/>
</dbReference>
<organism evidence="3 4">
    <name type="scientific">Gonapodya prolifera (strain JEL478)</name>
    <name type="common">Monoblepharis prolifera</name>
    <dbReference type="NCBI Taxonomy" id="1344416"/>
    <lineage>
        <taxon>Eukaryota</taxon>
        <taxon>Fungi</taxon>
        <taxon>Fungi incertae sedis</taxon>
        <taxon>Chytridiomycota</taxon>
        <taxon>Chytridiomycota incertae sedis</taxon>
        <taxon>Monoblepharidomycetes</taxon>
        <taxon>Monoblepharidales</taxon>
        <taxon>Gonapodyaceae</taxon>
        <taxon>Gonapodya</taxon>
    </lineage>
</organism>
<evidence type="ECO:0000256" key="1">
    <source>
        <dbReference type="ARBA" id="ARBA00023002"/>
    </source>
</evidence>
<keyword evidence="1" id="KW-0560">Oxidoreductase</keyword>
<dbReference type="InterPro" id="IPR011032">
    <property type="entry name" value="GroES-like_sf"/>
</dbReference>
<reference evidence="3 4" key="1">
    <citation type="journal article" date="2015" name="Genome Biol. Evol.">
        <title>Phylogenomic analyses indicate that early fungi evolved digesting cell walls of algal ancestors of land plants.</title>
        <authorList>
            <person name="Chang Y."/>
            <person name="Wang S."/>
            <person name="Sekimoto S."/>
            <person name="Aerts A.L."/>
            <person name="Choi C."/>
            <person name="Clum A."/>
            <person name="LaButti K.M."/>
            <person name="Lindquist E.A."/>
            <person name="Yee Ngan C."/>
            <person name="Ohm R.A."/>
            <person name="Salamov A.A."/>
            <person name="Grigoriev I.V."/>
            <person name="Spatafora J.W."/>
            <person name="Berbee M.L."/>
        </authorList>
    </citation>
    <scope>NUCLEOTIDE SEQUENCE [LARGE SCALE GENOMIC DNA]</scope>
    <source>
        <strain evidence="3 4">JEL478</strain>
    </source>
</reference>
<dbReference type="Proteomes" id="UP000070544">
    <property type="component" value="Unassembled WGS sequence"/>
</dbReference>
<dbReference type="PANTHER" id="PTHR43205">
    <property type="entry name" value="PROSTAGLANDIN REDUCTASE"/>
    <property type="match status" value="1"/>
</dbReference>
<dbReference type="GO" id="GO:0016628">
    <property type="term" value="F:oxidoreductase activity, acting on the CH-CH group of donors, NAD or NADP as acceptor"/>
    <property type="evidence" value="ECO:0007669"/>
    <property type="project" value="InterPro"/>
</dbReference>
<dbReference type="CDD" id="cd05288">
    <property type="entry name" value="PGDH"/>
    <property type="match status" value="1"/>
</dbReference>
<dbReference type="PANTHER" id="PTHR43205:SF42">
    <property type="entry name" value="ALCOHOL DEHYDROGENASE, ZINC-CONTAINING (AFU_ORTHOLOGUE AFUA_7G04530)"/>
    <property type="match status" value="1"/>
</dbReference>
<dbReference type="InterPro" id="IPR036291">
    <property type="entry name" value="NAD(P)-bd_dom_sf"/>
</dbReference>
<dbReference type="AlphaFoldDB" id="A0A138ZYK9"/>
<dbReference type="SMART" id="SM00829">
    <property type="entry name" value="PKS_ER"/>
    <property type="match status" value="1"/>
</dbReference>
<gene>
    <name evidence="3" type="ORF">M427DRAFT_39130</name>
</gene>
<dbReference type="SUPFAM" id="SSF51735">
    <property type="entry name" value="NAD(P)-binding Rossmann-fold domains"/>
    <property type="match status" value="1"/>
</dbReference>
<sequence>MSALPANQKQVLFAKRPGNGVPDPQKTFQTVVRPLRNELKDGEVLIKNIYLSLDPTMRGWMTPDPNSYIPPLQPGQVMRCWTSGVVVHSKDPQFAPGDWVQSNGGWQEYSIEKAKGITKTDRGEGVTLKDSIAILGVTGLTAMCGIFEIGKAKTGELKPGSTVVVSGAAGATGSVAAMIYKRVLGCRVIGIAGGEDKCSWLKNSVGLDVALNYKSATFAKDLKATVGKGGIDEYFDNGGTILELCLENLARNAHIVLCGGISNYNDFGTATGPRNYLRLIVAQAKMHGFVVVYWAHKFPEWRRQLIQWLKEGKVENVVTVVQGIENAPSALNLLWTGGNTGKLMVEVAPEPEASSGAKGKL</sequence>
<dbReference type="InterPro" id="IPR020843">
    <property type="entry name" value="ER"/>
</dbReference>
<dbReference type="Gene3D" id="3.40.50.720">
    <property type="entry name" value="NAD(P)-binding Rossmann-like Domain"/>
    <property type="match status" value="1"/>
</dbReference>
<dbReference type="InterPro" id="IPR045010">
    <property type="entry name" value="MDR_fam"/>
</dbReference>